<sequence length="132" mass="13717">MAGYRWIDARALLILHEESLADHGGGRGLRDMGLLESALMRPVNLAGYDPDADLAALAAAYAYGLAKNHPFVDGNKRAAFLSVGIFLGINGYGLTASPVAAIQAVLALAGGDMTEAAFADWVRANMAALPSS</sequence>
<dbReference type="RefSeq" id="WP_121937475.1">
    <property type="nucleotide sequence ID" value="NZ_REFR01000009.1"/>
</dbReference>
<evidence type="ECO:0000313" key="2">
    <source>
        <dbReference type="EMBL" id="RMB12291.1"/>
    </source>
</evidence>
<dbReference type="GO" id="GO:0016301">
    <property type="term" value="F:kinase activity"/>
    <property type="evidence" value="ECO:0007669"/>
    <property type="project" value="InterPro"/>
</dbReference>
<reference evidence="2 3" key="1">
    <citation type="submission" date="2018-10" db="EMBL/GenBank/DDBJ databases">
        <title>Genomic Encyclopedia of Archaeal and Bacterial Type Strains, Phase II (KMG-II): from individual species to whole genera.</title>
        <authorList>
            <person name="Goeker M."/>
        </authorList>
    </citation>
    <scope>NUCLEOTIDE SEQUENCE [LARGE SCALE GENOMIC DNA]</scope>
    <source>
        <strain evidence="2 3">DSM 25217</strain>
    </source>
</reference>
<dbReference type="PROSITE" id="PS51459">
    <property type="entry name" value="FIDO"/>
    <property type="match status" value="1"/>
</dbReference>
<name>A0A3M0CRT9_9PROT</name>
<protein>
    <submittedName>
        <fullName evidence="2">Death-on-curing protein</fullName>
    </submittedName>
</protein>
<organism evidence="2 3">
    <name type="scientific">Eilatimonas milleporae</name>
    <dbReference type="NCBI Taxonomy" id="911205"/>
    <lineage>
        <taxon>Bacteria</taxon>
        <taxon>Pseudomonadati</taxon>
        <taxon>Pseudomonadota</taxon>
        <taxon>Alphaproteobacteria</taxon>
        <taxon>Kordiimonadales</taxon>
        <taxon>Kordiimonadaceae</taxon>
        <taxon>Eilatimonas</taxon>
    </lineage>
</organism>
<dbReference type="Proteomes" id="UP000271227">
    <property type="component" value="Unassembled WGS sequence"/>
</dbReference>
<proteinExistence type="predicted"/>
<dbReference type="EMBL" id="REFR01000009">
    <property type="protein sequence ID" value="RMB12291.1"/>
    <property type="molecule type" value="Genomic_DNA"/>
</dbReference>
<evidence type="ECO:0000259" key="1">
    <source>
        <dbReference type="PROSITE" id="PS51459"/>
    </source>
</evidence>
<dbReference type="InterPro" id="IPR003812">
    <property type="entry name" value="Fido"/>
</dbReference>
<keyword evidence="3" id="KW-1185">Reference proteome</keyword>
<dbReference type="SUPFAM" id="SSF140931">
    <property type="entry name" value="Fic-like"/>
    <property type="match status" value="1"/>
</dbReference>
<comment type="caution">
    <text evidence="2">The sequence shown here is derived from an EMBL/GenBank/DDBJ whole genome shotgun (WGS) entry which is preliminary data.</text>
</comment>
<dbReference type="PANTHER" id="PTHR39426">
    <property type="entry name" value="HOMOLOGY TO DEATH-ON-CURING PROTEIN OF PHAGE P1"/>
    <property type="match status" value="1"/>
</dbReference>
<dbReference type="InterPro" id="IPR053737">
    <property type="entry name" value="Type_II_TA_Toxin"/>
</dbReference>
<dbReference type="AlphaFoldDB" id="A0A3M0CRT9"/>
<feature type="domain" description="Fido" evidence="1">
    <location>
        <begin position="7"/>
        <end position="124"/>
    </location>
</feature>
<evidence type="ECO:0000313" key="3">
    <source>
        <dbReference type="Proteomes" id="UP000271227"/>
    </source>
</evidence>
<dbReference type="Gene3D" id="1.20.120.1870">
    <property type="entry name" value="Fic/DOC protein, Fido domain"/>
    <property type="match status" value="1"/>
</dbReference>
<dbReference type="NCBIfam" id="TIGR01550">
    <property type="entry name" value="DOC_P1"/>
    <property type="match status" value="1"/>
</dbReference>
<gene>
    <name evidence="2" type="ORF">BXY39_0784</name>
</gene>
<dbReference type="PANTHER" id="PTHR39426:SF1">
    <property type="entry name" value="HOMOLOGY TO DEATH-ON-CURING PROTEIN OF PHAGE P1"/>
    <property type="match status" value="1"/>
</dbReference>
<accession>A0A3M0CRT9</accession>
<dbReference type="InParanoid" id="A0A3M0CRT9"/>
<dbReference type="InterPro" id="IPR006440">
    <property type="entry name" value="Doc"/>
</dbReference>
<dbReference type="OrthoDB" id="9802752at2"/>
<dbReference type="Pfam" id="PF02661">
    <property type="entry name" value="Fic"/>
    <property type="match status" value="1"/>
</dbReference>
<dbReference type="PIRSF" id="PIRSF018297">
    <property type="entry name" value="Doc"/>
    <property type="match status" value="1"/>
</dbReference>
<dbReference type="InterPro" id="IPR036597">
    <property type="entry name" value="Fido-like_dom_sf"/>
</dbReference>